<sequence length="154" mass="17226">EDGVCSCPSLFTGANCENIIHLPCDGYCMNGGKCSEADGEPACHCPIRFIGKQCEKVVNDKSYSIIISPMTQLLSLDINVNPVFSVCLWIRATPKRNAQNPEMPIFEMNFQGEKLRVTTAKVTIQGQSIRALNLRMQLWQQFCVRCTDIKCEAF</sequence>
<dbReference type="InterPro" id="IPR000742">
    <property type="entry name" value="EGF"/>
</dbReference>
<dbReference type="PROSITE" id="PS50026">
    <property type="entry name" value="EGF_3"/>
    <property type="match status" value="2"/>
</dbReference>
<dbReference type="Proteomes" id="UP001432027">
    <property type="component" value="Unassembled WGS sequence"/>
</dbReference>
<feature type="domain" description="EGF-like" evidence="2">
    <location>
        <begin position="20"/>
        <end position="55"/>
    </location>
</feature>
<evidence type="ECO:0000313" key="3">
    <source>
        <dbReference type="EMBL" id="GMS88348.1"/>
    </source>
</evidence>
<proteinExistence type="predicted"/>
<gene>
    <name evidence="3" type="ORF">PENTCL1PPCAC_10523</name>
</gene>
<feature type="domain" description="EGF-like" evidence="2">
    <location>
        <begin position="1"/>
        <end position="17"/>
    </location>
</feature>
<dbReference type="AlphaFoldDB" id="A0AAV5T6A0"/>
<dbReference type="SUPFAM" id="SSF57196">
    <property type="entry name" value="EGF/Laminin"/>
    <property type="match status" value="1"/>
</dbReference>
<feature type="non-terminal residue" evidence="3">
    <location>
        <position position="154"/>
    </location>
</feature>
<feature type="disulfide bond" evidence="1">
    <location>
        <begin position="45"/>
        <end position="54"/>
    </location>
</feature>
<organism evidence="3 4">
    <name type="scientific">Pristionchus entomophagus</name>
    <dbReference type="NCBI Taxonomy" id="358040"/>
    <lineage>
        <taxon>Eukaryota</taxon>
        <taxon>Metazoa</taxon>
        <taxon>Ecdysozoa</taxon>
        <taxon>Nematoda</taxon>
        <taxon>Chromadorea</taxon>
        <taxon>Rhabditida</taxon>
        <taxon>Rhabditina</taxon>
        <taxon>Diplogasteromorpha</taxon>
        <taxon>Diplogasteroidea</taxon>
        <taxon>Neodiplogasteridae</taxon>
        <taxon>Pristionchus</taxon>
    </lineage>
</organism>
<dbReference type="EMBL" id="BTSX01000003">
    <property type="protein sequence ID" value="GMS88348.1"/>
    <property type="molecule type" value="Genomic_DNA"/>
</dbReference>
<keyword evidence="4" id="KW-1185">Reference proteome</keyword>
<keyword evidence="1" id="KW-1015">Disulfide bond</keyword>
<feature type="disulfide bond" evidence="1">
    <location>
        <begin position="24"/>
        <end position="34"/>
    </location>
</feature>
<evidence type="ECO:0000256" key="1">
    <source>
        <dbReference type="PROSITE-ProRule" id="PRU00076"/>
    </source>
</evidence>
<evidence type="ECO:0000313" key="4">
    <source>
        <dbReference type="Proteomes" id="UP001432027"/>
    </source>
</evidence>
<evidence type="ECO:0000259" key="2">
    <source>
        <dbReference type="PROSITE" id="PS50026"/>
    </source>
</evidence>
<reference evidence="3" key="1">
    <citation type="submission" date="2023-10" db="EMBL/GenBank/DDBJ databases">
        <title>Genome assembly of Pristionchus species.</title>
        <authorList>
            <person name="Yoshida K."/>
            <person name="Sommer R.J."/>
        </authorList>
    </citation>
    <scope>NUCLEOTIDE SEQUENCE</scope>
    <source>
        <strain evidence="3">RS0144</strain>
    </source>
</reference>
<dbReference type="Pfam" id="PF00008">
    <property type="entry name" value="EGF"/>
    <property type="match status" value="1"/>
</dbReference>
<comment type="caution">
    <text evidence="1">Lacks conserved residue(s) required for the propagation of feature annotation.</text>
</comment>
<protein>
    <recommendedName>
        <fullName evidence="2">EGF-like domain-containing protein</fullName>
    </recommendedName>
</protein>
<comment type="caution">
    <text evidence="3">The sequence shown here is derived from an EMBL/GenBank/DDBJ whole genome shotgun (WGS) entry which is preliminary data.</text>
</comment>
<dbReference type="PROSITE" id="PS00022">
    <property type="entry name" value="EGF_1"/>
    <property type="match status" value="2"/>
</dbReference>
<accession>A0AAV5T6A0</accession>
<dbReference type="Gene3D" id="2.10.25.10">
    <property type="entry name" value="Laminin"/>
    <property type="match status" value="1"/>
</dbReference>
<name>A0AAV5T6A0_9BILA</name>
<feature type="non-terminal residue" evidence="3">
    <location>
        <position position="1"/>
    </location>
</feature>
<keyword evidence="1" id="KW-0245">EGF-like domain</keyword>
<feature type="disulfide bond" evidence="1">
    <location>
        <begin position="7"/>
        <end position="16"/>
    </location>
</feature>